<dbReference type="SUPFAM" id="SSF48613">
    <property type="entry name" value="Heme oxygenase-like"/>
    <property type="match status" value="1"/>
</dbReference>
<keyword evidence="4" id="KW-1185">Reference proteome</keyword>
<gene>
    <name evidence="1" type="ORF">R53529_LOCUS324</name>
    <name evidence="2" type="ORF">R53530_LOCUS777</name>
</gene>
<dbReference type="Proteomes" id="UP001154259">
    <property type="component" value="Unassembled WGS sequence"/>
</dbReference>
<dbReference type="EMBL" id="CAMXCM010000001">
    <property type="protein sequence ID" value="CAI3933330.1"/>
    <property type="molecule type" value="Genomic_DNA"/>
</dbReference>
<sequence>MLSNNTQQYESELQQANQKMRNHILFSSIKTIEDLRYFMKYHVFAVWDFMSLAKRLQQEFTCTTLPWIPRRNNKAARAMNDIILGEETDVNLDGSHASHYEMYLNAMEDVNSDPLPIQTMVKEFEHNTNIEFKEVVNKQNIPTYVKDFVIHNLDTAINGSLHEVLGSFFYGREDAIPEMFSNLLKEWGLQESDYPKFVYYLVRHIELDGDSHGPAVHSIISNLKDSPDKYIALLKSAIAAVEHRIKLWDGIHRDISSGISKN</sequence>
<comment type="caution">
    <text evidence="2">The sequence shown here is derived from an EMBL/GenBank/DDBJ whole genome shotgun (WGS) entry which is preliminary data.</text>
</comment>
<evidence type="ECO:0000313" key="1">
    <source>
        <dbReference type="EMBL" id="CAI3927557.1"/>
    </source>
</evidence>
<accession>A0A9W4TQ92</accession>
<evidence type="ECO:0000313" key="4">
    <source>
        <dbReference type="Proteomes" id="UP001154259"/>
    </source>
</evidence>
<dbReference type="InterPro" id="IPR024423">
    <property type="entry name" value="DUF3050"/>
</dbReference>
<evidence type="ECO:0000313" key="3">
    <source>
        <dbReference type="Proteomes" id="UP001154255"/>
    </source>
</evidence>
<dbReference type="AlphaFoldDB" id="A0A9W4TQ92"/>
<dbReference type="EMBL" id="CAMXCS010000001">
    <property type="protein sequence ID" value="CAI3927557.1"/>
    <property type="molecule type" value="Genomic_DNA"/>
</dbReference>
<evidence type="ECO:0000313" key="2">
    <source>
        <dbReference type="EMBL" id="CAI3933330.1"/>
    </source>
</evidence>
<organism evidence="2 3">
    <name type="scientific">Commensalibacter communis</name>
    <dbReference type="NCBI Taxonomy" id="2972786"/>
    <lineage>
        <taxon>Bacteria</taxon>
        <taxon>Pseudomonadati</taxon>
        <taxon>Pseudomonadota</taxon>
        <taxon>Alphaproteobacteria</taxon>
        <taxon>Acetobacterales</taxon>
        <taxon>Acetobacteraceae</taxon>
    </lineage>
</organism>
<dbReference type="Pfam" id="PF11251">
    <property type="entry name" value="DUF3050"/>
    <property type="match status" value="1"/>
</dbReference>
<dbReference type="RefSeq" id="WP_340163379.1">
    <property type="nucleotide sequence ID" value="NZ_CAMXCM010000001.1"/>
</dbReference>
<proteinExistence type="predicted"/>
<dbReference type="Gene3D" id="1.20.910.10">
    <property type="entry name" value="Heme oxygenase-like"/>
    <property type="match status" value="1"/>
</dbReference>
<dbReference type="Proteomes" id="UP001154255">
    <property type="component" value="Unassembled WGS sequence"/>
</dbReference>
<evidence type="ECO:0008006" key="5">
    <source>
        <dbReference type="Google" id="ProtNLM"/>
    </source>
</evidence>
<name>A0A9W4TQ92_9PROT</name>
<dbReference type="InterPro" id="IPR016084">
    <property type="entry name" value="Haem_Oase-like_multi-hlx"/>
</dbReference>
<reference evidence="2" key="1">
    <citation type="submission" date="2022-10" db="EMBL/GenBank/DDBJ databases">
        <authorList>
            <person name="Botero Cardona J."/>
        </authorList>
    </citation>
    <scope>NUCLEOTIDE SEQUENCE</scope>
    <source>
        <strain evidence="2">LMG 31819</strain>
        <strain evidence="1">R-53529</strain>
    </source>
</reference>
<protein>
    <recommendedName>
        <fullName evidence="5">DUF3050 family protein</fullName>
    </recommendedName>
</protein>